<organism evidence="4 5">
    <name type="scientific">Penicillium angulare</name>
    <dbReference type="NCBI Taxonomy" id="116970"/>
    <lineage>
        <taxon>Eukaryota</taxon>
        <taxon>Fungi</taxon>
        <taxon>Dikarya</taxon>
        <taxon>Ascomycota</taxon>
        <taxon>Pezizomycotina</taxon>
        <taxon>Eurotiomycetes</taxon>
        <taxon>Eurotiomycetidae</taxon>
        <taxon>Eurotiales</taxon>
        <taxon>Aspergillaceae</taxon>
        <taxon>Penicillium</taxon>
    </lineage>
</organism>
<dbReference type="InterPro" id="IPR020904">
    <property type="entry name" value="Sc_DH/Rdtase_CS"/>
</dbReference>
<dbReference type="OrthoDB" id="37659at2759"/>
<dbReference type="AlphaFoldDB" id="A0A9W9GEQ4"/>
<comment type="caution">
    <text evidence="4">The sequence shown here is derived from an EMBL/GenBank/DDBJ whole genome shotgun (WGS) entry which is preliminary data.</text>
</comment>
<keyword evidence="5" id="KW-1185">Reference proteome</keyword>
<comment type="similarity">
    <text evidence="1">Belongs to the short-chain dehydrogenases/reductases (SDR) family.</text>
</comment>
<evidence type="ECO:0000313" key="4">
    <source>
        <dbReference type="EMBL" id="KAJ5116723.1"/>
    </source>
</evidence>
<dbReference type="Pfam" id="PF00106">
    <property type="entry name" value="adh_short"/>
    <property type="match status" value="1"/>
</dbReference>
<evidence type="ECO:0000256" key="1">
    <source>
        <dbReference type="ARBA" id="ARBA00006484"/>
    </source>
</evidence>
<dbReference type="GO" id="GO:0016491">
    <property type="term" value="F:oxidoreductase activity"/>
    <property type="evidence" value="ECO:0007669"/>
    <property type="project" value="UniProtKB-KW"/>
</dbReference>
<reference evidence="4" key="1">
    <citation type="submission" date="2022-11" db="EMBL/GenBank/DDBJ databases">
        <authorList>
            <person name="Petersen C."/>
        </authorList>
    </citation>
    <scope>NUCLEOTIDE SEQUENCE</scope>
    <source>
        <strain evidence="4">IBT 30069</strain>
    </source>
</reference>
<dbReference type="PRINTS" id="PR00081">
    <property type="entry name" value="GDHRDH"/>
</dbReference>
<dbReference type="Gene3D" id="3.40.50.720">
    <property type="entry name" value="NAD(P)-binding Rossmann-like Domain"/>
    <property type="match status" value="1"/>
</dbReference>
<dbReference type="SUPFAM" id="SSF51735">
    <property type="entry name" value="NAD(P)-binding Rossmann-fold domains"/>
    <property type="match status" value="1"/>
</dbReference>
<dbReference type="PANTHER" id="PTHR43669:SF15">
    <property type="entry name" value="OXIDOREDUCTASE, SHORT-CHAIN DEHYDROGENASE_REDUCTASE FAMILY (AFU_ORTHOLOGUE AFUA_1G01330)"/>
    <property type="match status" value="1"/>
</dbReference>
<dbReference type="PANTHER" id="PTHR43669">
    <property type="entry name" value="5-KETO-D-GLUCONATE 5-REDUCTASE"/>
    <property type="match status" value="1"/>
</dbReference>
<name>A0A9W9GEQ4_9EURO</name>
<dbReference type="InterPro" id="IPR036291">
    <property type="entry name" value="NAD(P)-bd_dom_sf"/>
</dbReference>
<accession>A0A9W9GEQ4</accession>
<keyword evidence="3" id="KW-0560">Oxidoreductase</keyword>
<proteinExistence type="inferred from homology"/>
<dbReference type="PROSITE" id="PS00061">
    <property type="entry name" value="ADH_SHORT"/>
    <property type="match status" value="1"/>
</dbReference>
<reference evidence="4" key="2">
    <citation type="journal article" date="2023" name="IMA Fungus">
        <title>Comparative genomic study of the Penicillium genus elucidates a diverse pangenome and 15 lateral gene transfer events.</title>
        <authorList>
            <person name="Petersen C."/>
            <person name="Sorensen T."/>
            <person name="Nielsen M.R."/>
            <person name="Sondergaard T.E."/>
            <person name="Sorensen J.L."/>
            <person name="Fitzpatrick D.A."/>
            <person name="Frisvad J.C."/>
            <person name="Nielsen K.L."/>
        </authorList>
    </citation>
    <scope>NUCLEOTIDE SEQUENCE</scope>
    <source>
        <strain evidence="4">IBT 30069</strain>
    </source>
</reference>
<dbReference type="InterPro" id="IPR002347">
    <property type="entry name" value="SDR_fam"/>
</dbReference>
<gene>
    <name evidence="4" type="ORF">N7456_001071</name>
</gene>
<sequence>MAFPYQHVLLIGATAGIGRAMADRFAETGVKVTAVGRRQERLDEFVAKHGADKASGVAFDISQVDKIPSFVENVLQAHPDIDSVFLNAGTQSIINLADPKSFNFENFKQEFDLNFYSLVAITHAFIPHFLKKENPTSFIFTGSNLSIIPGATLAAYCSSKAALNTFTLCLRENLQNTKTKVIEVSPPPVQTELHDYYGEEKGRAFGMPLDQFTDAAHKDLLEGKDQIIIGAIGPADIFNEIVDKRRQGFENLASHMRAIAANGH</sequence>
<evidence type="ECO:0000256" key="3">
    <source>
        <dbReference type="ARBA" id="ARBA00023002"/>
    </source>
</evidence>
<keyword evidence="2" id="KW-0521">NADP</keyword>
<protein>
    <submittedName>
        <fullName evidence="4">Short-chain dehydrogenase/oxidoreductase</fullName>
    </submittedName>
</protein>
<evidence type="ECO:0000313" key="5">
    <source>
        <dbReference type="Proteomes" id="UP001149165"/>
    </source>
</evidence>
<dbReference type="EMBL" id="JAPQKH010000001">
    <property type="protein sequence ID" value="KAJ5116723.1"/>
    <property type="molecule type" value="Genomic_DNA"/>
</dbReference>
<evidence type="ECO:0000256" key="2">
    <source>
        <dbReference type="ARBA" id="ARBA00022857"/>
    </source>
</evidence>
<dbReference type="Proteomes" id="UP001149165">
    <property type="component" value="Unassembled WGS sequence"/>
</dbReference>